<dbReference type="EMBL" id="WMEY01000005">
    <property type="protein sequence ID" value="MYL65006.1"/>
    <property type="molecule type" value="Genomic_DNA"/>
</dbReference>
<keyword evidence="1" id="KW-0812">Transmembrane</keyword>
<protein>
    <recommendedName>
        <fullName evidence="4">CXXC-20-CXXC protein</fullName>
    </recommendedName>
</protein>
<feature type="transmembrane region" description="Helical" evidence="1">
    <location>
        <begin position="44"/>
        <end position="61"/>
    </location>
</feature>
<evidence type="ECO:0000256" key="1">
    <source>
        <dbReference type="SAM" id="Phobius"/>
    </source>
</evidence>
<accession>A0A845F2V0</accession>
<reference evidence="2 3" key="1">
    <citation type="submission" date="2019-11" db="EMBL/GenBank/DDBJ databases">
        <title>Genome sequences of 17 halophilic strains isolated from different environments.</title>
        <authorList>
            <person name="Furrow R.E."/>
        </authorList>
    </citation>
    <scope>NUCLEOTIDE SEQUENCE [LARGE SCALE GENOMIC DNA]</scope>
    <source>
        <strain evidence="2 3">22506_14_FS</strain>
    </source>
</reference>
<proteinExistence type="predicted"/>
<feature type="transmembrane region" description="Helical" evidence="1">
    <location>
        <begin position="67"/>
        <end position="89"/>
    </location>
</feature>
<sequence length="97" mass="11348">MPTCQNCGYIWRWKEAMRLIYRSKATCPNCNTKQFLSAKSRKRSSYTSILVVIPLGITTIYNLSLWVYLGFSFGILVLILLLSPFYYTLSHEEEPLW</sequence>
<dbReference type="NCBIfam" id="TIGR04104">
    <property type="entry name" value="cxxc_20_cxxc"/>
    <property type="match status" value="1"/>
</dbReference>
<dbReference type="InterPro" id="IPR026369">
    <property type="entry name" value="CxxC_20_CxxC"/>
</dbReference>
<keyword evidence="1" id="KW-0472">Membrane</keyword>
<evidence type="ECO:0000313" key="3">
    <source>
        <dbReference type="Proteomes" id="UP000447833"/>
    </source>
</evidence>
<evidence type="ECO:0008006" key="4">
    <source>
        <dbReference type="Google" id="ProtNLM"/>
    </source>
</evidence>
<gene>
    <name evidence="2" type="ORF">GLW07_16735</name>
</gene>
<name>A0A845F2V0_9BACL</name>
<dbReference type="RefSeq" id="WP_160920388.1">
    <property type="nucleotide sequence ID" value="NZ_WMEY01000005.1"/>
</dbReference>
<keyword evidence="1" id="KW-1133">Transmembrane helix</keyword>
<dbReference type="Proteomes" id="UP000447833">
    <property type="component" value="Unassembled WGS sequence"/>
</dbReference>
<comment type="caution">
    <text evidence="2">The sequence shown here is derived from an EMBL/GenBank/DDBJ whole genome shotgun (WGS) entry which is preliminary data.</text>
</comment>
<evidence type="ECO:0000313" key="2">
    <source>
        <dbReference type="EMBL" id="MYL65006.1"/>
    </source>
</evidence>
<dbReference type="AlphaFoldDB" id="A0A845F2V0"/>
<organism evidence="2 3">
    <name type="scientific">Guptibacillus hwajinpoensis</name>
    <dbReference type="NCBI Taxonomy" id="208199"/>
    <lineage>
        <taxon>Bacteria</taxon>
        <taxon>Bacillati</taxon>
        <taxon>Bacillota</taxon>
        <taxon>Bacilli</taxon>
        <taxon>Bacillales</taxon>
        <taxon>Guptibacillaceae</taxon>
        <taxon>Guptibacillus</taxon>
    </lineage>
</organism>